<proteinExistence type="predicted"/>
<evidence type="ECO:0000313" key="1">
    <source>
        <dbReference type="EMBL" id="AIE60142.1"/>
    </source>
</evidence>
<protein>
    <submittedName>
        <fullName evidence="1">Uncharacterized protein</fullName>
    </submittedName>
</protein>
<accession>I3E8Q6</accession>
<reference evidence="1 2" key="1">
    <citation type="journal article" date="2015" name="BMC Genomics">
        <title>Transcriptome analysis of thermophilic methylotrophic Bacillus methanolicus MGA3 using RNA-sequencing provides detailed insights into its previously uncharted transcriptional landscape.</title>
        <authorList>
            <person name="Irla M."/>
            <person name="Neshat A."/>
            <person name="Brautaset T."/>
            <person name="Ruckert C."/>
            <person name="Kalinowski J."/>
            <person name="Wendisch V.F."/>
        </authorList>
    </citation>
    <scope>NUCLEOTIDE SEQUENCE [LARGE SCALE GENOMIC DNA]</scope>
    <source>
        <strain evidence="2">MGA3 / ATCC 53907</strain>
    </source>
</reference>
<dbReference type="Proteomes" id="UP000027602">
    <property type="component" value="Chromosome"/>
</dbReference>
<keyword evidence="2" id="KW-1185">Reference proteome</keyword>
<sequence>MMLINTDIDQILEATIDIEEDSYSFKLIEVEIDHLLEKTKEW</sequence>
<dbReference type="KEGG" id="bmet:BMMGA3_08710"/>
<dbReference type="AlphaFoldDB" id="I3E8Q6"/>
<dbReference type="HOGENOM" id="CLU_3247328_0_0_9"/>
<evidence type="ECO:0000313" key="2">
    <source>
        <dbReference type="Proteomes" id="UP000027602"/>
    </source>
</evidence>
<gene>
    <name evidence="1" type="ORF">BMMGA3_08710</name>
</gene>
<dbReference type="EMBL" id="CP007739">
    <property type="protein sequence ID" value="AIE60142.1"/>
    <property type="molecule type" value="Genomic_DNA"/>
</dbReference>
<organism evidence="1 2">
    <name type="scientific">Bacillus methanolicus (strain MGA3 / ATCC 53907)</name>
    <dbReference type="NCBI Taxonomy" id="796606"/>
    <lineage>
        <taxon>Bacteria</taxon>
        <taxon>Bacillati</taxon>
        <taxon>Bacillota</taxon>
        <taxon>Bacilli</taxon>
        <taxon>Bacillales</taxon>
        <taxon>Bacillaceae</taxon>
        <taxon>Bacillus</taxon>
    </lineage>
</organism>
<name>I3E8Q6_BACMM</name>